<evidence type="ECO:0000256" key="7">
    <source>
        <dbReference type="ARBA" id="ARBA00022807"/>
    </source>
</evidence>
<dbReference type="PANTHER" id="PTHR21646">
    <property type="entry name" value="UBIQUITIN CARBOXYL-TERMINAL HYDROLASE"/>
    <property type="match status" value="1"/>
</dbReference>
<protein>
    <recommendedName>
        <fullName evidence="3">ubiquitinyl hydrolase 1</fullName>
        <ecNumber evidence="3">3.4.19.12</ecNumber>
    </recommendedName>
</protein>
<dbReference type="InterPro" id="IPR028889">
    <property type="entry name" value="USP"/>
</dbReference>
<feature type="compositionally biased region" description="Basic residues" evidence="8">
    <location>
        <begin position="941"/>
        <end position="958"/>
    </location>
</feature>
<comment type="similarity">
    <text evidence="2">Belongs to the peptidase C19 family.</text>
</comment>
<feature type="compositionally biased region" description="Basic and acidic residues" evidence="8">
    <location>
        <begin position="1335"/>
        <end position="1345"/>
    </location>
</feature>
<feature type="region of interest" description="Disordered" evidence="8">
    <location>
        <begin position="345"/>
        <end position="384"/>
    </location>
</feature>
<dbReference type="PANTHER" id="PTHR21646:SF24">
    <property type="entry name" value="UBIQUITIN CARBOXYL-TERMINAL HYDROLASE"/>
    <property type="match status" value="1"/>
</dbReference>
<dbReference type="Gene3D" id="3.90.70.10">
    <property type="entry name" value="Cysteine proteinases"/>
    <property type="match status" value="2"/>
</dbReference>
<dbReference type="Pfam" id="PF00443">
    <property type="entry name" value="UCH"/>
    <property type="match status" value="1"/>
</dbReference>
<dbReference type="InterPro" id="IPR050185">
    <property type="entry name" value="Ub_carboxyl-term_hydrolase"/>
</dbReference>
<feature type="compositionally biased region" description="Gly residues" evidence="8">
    <location>
        <begin position="1269"/>
        <end position="1285"/>
    </location>
</feature>
<dbReference type="SUPFAM" id="SSF54001">
    <property type="entry name" value="Cysteine proteinases"/>
    <property type="match status" value="1"/>
</dbReference>
<dbReference type="PROSITE" id="PS00973">
    <property type="entry name" value="USP_2"/>
    <property type="match status" value="1"/>
</dbReference>
<dbReference type="Gene3D" id="3.30.2230.10">
    <property type="entry name" value="DUSP-like"/>
    <property type="match status" value="1"/>
</dbReference>
<dbReference type="GO" id="GO:0006508">
    <property type="term" value="P:proteolysis"/>
    <property type="evidence" value="ECO:0007669"/>
    <property type="project" value="UniProtKB-KW"/>
</dbReference>
<evidence type="ECO:0000256" key="3">
    <source>
        <dbReference type="ARBA" id="ARBA00012759"/>
    </source>
</evidence>
<keyword evidence="6" id="KW-0378">Hydrolase</keyword>
<accession>A0A9P4IV88</accession>
<sequence>MTDPAEVSAEPPNQDQHTAHADADLLDERVEKVSALMNTSILANEAGYVVSQGWLNKVYAQSTKFRTRQVEQDASQAPVGSIDNADIVPADAFAGPHLKFEGTNADFVPLKPQLERGVQFEVLPKSAWDLVVEWYGVAEGQIPIIRYAKDTAPPGSTQQNIVYELYPPVFTVRKMLSSRARTVKPVSPPTTSDHSQTNTRQTSPEQEREQANVAVRLLASRQDRFNSFLARSKRAVDIPLEHKVRPWRQLSLPLPSQAAIPTPAASRSTSPVGSPAAVIGQLSPSLVVDKADFEKMQEGTNLEMIDAKDNTANANYNGTSTLDLLGLAEDQTLILEEQIRGATSGEFVSDSKRAKQKTEETKPNSGVSNGMLTRGRTRRDGRARGTIGLTNLGNTCYMNSALQCISRIEELAHYFLANRYKEEINTDNPLGYNGRMAKAYADFLHSLYQAGAGSAYTPRAFKGALSQAQPMFSGYGQQDSQEFLSFLVDALHEDLNRIHKKPYLENPDSDDSRVHDPDYIKELGHIYRDNHRKRNDSIAMDLFNGFYKNTMVCPSCDKISVTFDPYSLLTLQLPIENTWQHKVFFVPNQGQPSWHMVDLDKNASIRIFKQSFATKIGGLNPQHLFVVETFQSKIYKVFKDGETVGEITSSDIILVFELPEQPTNISKVQKAQMYRSYLSSQPDDIPNMDSPMADRMAITVINRVKNRNNMMSADYQPMIIMLTRDEAKDYNAILRKILGGVAKITSRNFLEEDASRLISQPESRRSSDSGLTSGSESVVQVDGKLSDRSVPSEDEYVNVSMKDDSPHSDAAQLPEVLRPGSTIPLALRSLFDVKYFKSPNGDLHCAANTTNYDAYAMIERVQQSMSRRSSLASINSVNSGSTEASGQSAHSQATSNSEEDEASDSLSANIGRRSPADGVISDEDEAPMLMEPSPLDNQGRAGRRKGMPRRRKNQVTYGKKYRNVKTIKRQPRADFVRSSPRAPNAEDDPYYIKLGEGICLDWTDDGYDALFGGDPREPENPRGYMTLNENFMTLTKDEALEEKLLKRQRRKRDGVSLEDCFAETSKTETLSEENAWYCNRCKELRRADKTLMIWSAPDILVVHLKRFSGERYRRDKVDVLVDFPLEGLDLSSRVDCREDGKEYIYDLFAVDNHYGGLGGGHYTAYAKNFFNGKWYDFNDSFVSEQGGKDVVTPAAYLLFYRRRSATPLGPSYLQQLVQQARAPDDDDEQEPGEGRGLGDSSLRLGSSSASSVSAGASRLTAAPSTTTGQQGGGRLLLPGGGGGGVAAKSSEDGGWGFEGLDGEEEGDKDSTRGEVDFDDDARVKERDGGMVVDEEPGRGEGLDGE</sequence>
<dbReference type="InterPro" id="IPR038765">
    <property type="entry name" value="Papain-like_cys_pep_sf"/>
</dbReference>
<feature type="domain" description="USP" evidence="9">
    <location>
        <begin position="387"/>
        <end position="1203"/>
    </location>
</feature>
<dbReference type="InterPro" id="IPR001394">
    <property type="entry name" value="Peptidase_C19_UCH"/>
</dbReference>
<feature type="domain" description="DUSP" evidence="10">
    <location>
        <begin position="24"/>
        <end position="149"/>
    </location>
</feature>
<dbReference type="InterPro" id="IPR035927">
    <property type="entry name" value="DUSP-like_sf"/>
</dbReference>
<evidence type="ECO:0000313" key="11">
    <source>
        <dbReference type="EMBL" id="KAF2150578.1"/>
    </source>
</evidence>
<evidence type="ECO:0000259" key="10">
    <source>
        <dbReference type="PROSITE" id="PS51283"/>
    </source>
</evidence>
<evidence type="ECO:0000256" key="2">
    <source>
        <dbReference type="ARBA" id="ARBA00009085"/>
    </source>
</evidence>
<organism evidence="11 12">
    <name type="scientific">Myriangium duriaei CBS 260.36</name>
    <dbReference type="NCBI Taxonomy" id="1168546"/>
    <lineage>
        <taxon>Eukaryota</taxon>
        <taxon>Fungi</taxon>
        <taxon>Dikarya</taxon>
        <taxon>Ascomycota</taxon>
        <taxon>Pezizomycotina</taxon>
        <taxon>Dothideomycetes</taxon>
        <taxon>Dothideomycetidae</taxon>
        <taxon>Myriangiales</taxon>
        <taxon>Myriangiaceae</taxon>
        <taxon>Myriangium</taxon>
    </lineage>
</organism>
<dbReference type="PROSITE" id="PS00972">
    <property type="entry name" value="USP_1"/>
    <property type="match status" value="1"/>
</dbReference>
<evidence type="ECO:0000256" key="8">
    <source>
        <dbReference type="SAM" id="MobiDB-lite"/>
    </source>
</evidence>
<feature type="compositionally biased region" description="Basic and acidic residues" evidence="8">
    <location>
        <begin position="1308"/>
        <end position="1328"/>
    </location>
</feature>
<feature type="region of interest" description="Disordered" evidence="8">
    <location>
        <begin position="1218"/>
        <end position="1345"/>
    </location>
</feature>
<gene>
    <name evidence="11" type="ORF">K461DRAFT_229501</name>
</gene>
<dbReference type="PROSITE" id="PS51283">
    <property type="entry name" value="DUSP"/>
    <property type="match status" value="1"/>
</dbReference>
<feature type="compositionally biased region" description="Polar residues" evidence="8">
    <location>
        <begin position="189"/>
        <end position="204"/>
    </location>
</feature>
<evidence type="ECO:0000256" key="5">
    <source>
        <dbReference type="ARBA" id="ARBA00022786"/>
    </source>
</evidence>
<dbReference type="PROSITE" id="PS50235">
    <property type="entry name" value="USP_3"/>
    <property type="match status" value="1"/>
</dbReference>
<evidence type="ECO:0000259" key="9">
    <source>
        <dbReference type="PROSITE" id="PS50235"/>
    </source>
</evidence>
<evidence type="ECO:0000256" key="1">
    <source>
        <dbReference type="ARBA" id="ARBA00000707"/>
    </source>
</evidence>
<feature type="compositionally biased region" description="Basic and acidic residues" evidence="8">
    <location>
        <begin position="349"/>
        <end position="362"/>
    </location>
</feature>
<feature type="region of interest" description="Disordered" evidence="8">
    <location>
        <begin position="756"/>
        <end position="792"/>
    </location>
</feature>
<name>A0A9P4IV88_9PEZI</name>
<feature type="region of interest" description="Disordered" evidence="8">
    <location>
        <begin position="869"/>
        <end position="958"/>
    </location>
</feature>
<keyword evidence="4" id="KW-0645">Protease</keyword>
<comment type="caution">
    <text evidence="11">The sequence shown here is derived from an EMBL/GenBank/DDBJ whole genome shotgun (WGS) entry which is preliminary data.</text>
</comment>
<dbReference type="Proteomes" id="UP000799439">
    <property type="component" value="Unassembled WGS sequence"/>
</dbReference>
<dbReference type="Pfam" id="PF06337">
    <property type="entry name" value="DUSP"/>
    <property type="match status" value="1"/>
</dbReference>
<reference evidence="11" key="1">
    <citation type="journal article" date="2020" name="Stud. Mycol.">
        <title>101 Dothideomycetes genomes: a test case for predicting lifestyles and emergence of pathogens.</title>
        <authorList>
            <person name="Haridas S."/>
            <person name="Albert R."/>
            <person name="Binder M."/>
            <person name="Bloem J."/>
            <person name="Labutti K."/>
            <person name="Salamov A."/>
            <person name="Andreopoulos B."/>
            <person name="Baker S."/>
            <person name="Barry K."/>
            <person name="Bills G."/>
            <person name="Bluhm B."/>
            <person name="Cannon C."/>
            <person name="Castanera R."/>
            <person name="Culley D."/>
            <person name="Daum C."/>
            <person name="Ezra D."/>
            <person name="Gonzalez J."/>
            <person name="Henrissat B."/>
            <person name="Kuo A."/>
            <person name="Liang C."/>
            <person name="Lipzen A."/>
            <person name="Lutzoni F."/>
            <person name="Magnuson J."/>
            <person name="Mondo S."/>
            <person name="Nolan M."/>
            <person name="Ohm R."/>
            <person name="Pangilinan J."/>
            <person name="Park H.-J."/>
            <person name="Ramirez L."/>
            <person name="Alfaro M."/>
            <person name="Sun H."/>
            <person name="Tritt A."/>
            <person name="Yoshinaga Y."/>
            <person name="Zwiers L.-H."/>
            <person name="Turgeon B."/>
            <person name="Goodwin S."/>
            <person name="Spatafora J."/>
            <person name="Crous P."/>
            <person name="Grigoriev I."/>
        </authorList>
    </citation>
    <scope>NUCLEOTIDE SEQUENCE</scope>
    <source>
        <strain evidence="11">CBS 260.36</strain>
    </source>
</reference>
<comment type="catalytic activity">
    <reaction evidence="1">
        <text>Thiol-dependent hydrolysis of ester, thioester, amide, peptide and isopeptide bonds formed by the C-terminal Gly of ubiquitin (a 76-residue protein attached to proteins as an intracellular targeting signal).</text>
        <dbReference type="EC" id="3.4.19.12"/>
    </reaction>
</comment>
<dbReference type="CDD" id="cd02674">
    <property type="entry name" value="Peptidase_C19R"/>
    <property type="match status" value="1"/>
</dbReference>
<evidence type="ECO:0000256" key="4">
    <source>
        <dbReference type="ARBA" id="ARBA00022670"/>
    </source>
</evidence>
<keyword evidence="5" id="KW-0833">Ubl conjugation pathway</keyword>
<dbReference type="GO" id="GO:0004843">
    <property type="term" value="F:cysteine-type deubiquitinase activity"/>
    <property type="evidence" value="ECO:0007669"/>
    <property type="project" value="UniProtKB-EC"/>
</dbReference>
<proteinExistence type="inferred from homology"/>
<dbReference type="OrthoDB" id="952271at2759"/>
<keyword evidence="12" id="KW-1185">Reference proteome</keyword>
<evidence type="ECO:0000256" key="6">
    <source>
        <dbReference type="ARBA" id="ARBA00022801"/>
    </source>
</evidence>
<dbReference type="EMBL" id="ML996089">
    <property type="protein sequence ID" value="KAF2150578.1"/>
    <property type="molecule type" value="Genomic_DNA"/>
</dbReference>
<dbReference type="SUPFAM" id="SSF143791">
    <property type="entry name" value="DUSP-like"/>
    <property type="match status" value="1"/>
</dbReference>
<feature type="region of interest" description="Disordered" evidence="8">
    <location>
        <begin position="180"/>
        <end position="210"/>
    </location>
</feature>
<dbReference type="InterPro" id="IPR006615">
    <property type="entry name" value="Pept_C19_DUSP"/>
</dbReference>
<dbReference type="GO" id="GO:0016579">
    <property type="term" value="P:protein deubiquitination"/>
    <property type="evidence" value="ECO:0007669"/>
    <property type="project" value="InterPro"/>
</dbReference>
<dbReference type="EC" id="3.4.19.12" evidence="3"/>
<dbReference type="InterPro" id="IPR018200">
    <property type="entry name" value="USP_CS"/>
</dbReference>
<keyword evidence="7" id="KW-0788">Thiol protease</keyword>
<feature type="compositionally biased region" description="Low complexity" evidence="8">
    <location>
        <begin position="1238"/>
        <end position="1259"/>
    </location>
</feature>
<evidence type="ECO:0000313" key="12">
    <source>
        <dbReference type="Proteomes" id="UP000799439"/>
    </source>
</evidence>
<feature type="compositionally biased region" description="Low complexity" evidence="8">
    <location>
        <begin position="768"/>
        <end position="777"/>
    </location>
</feature>
<feature type="compositionally biased region" description="Polar residues" evidence="8">
    <location>
        <begin position="869"/>
        <end position="894"/>
    </location>
</feature>